<dbReference type="Pfam" id="PF13759">
    <property type="entry name" value="2OG-FeII_Oxy_5"/>
    <property type="match status" value="1"/>
</dbReference>
<gene>
    <name evidence="1" type="ORF">I4641_16275</name>
</gene>
<evidence type="ECO:0008006" key="3">
    <source>
        <dbReference type="Google" id="ProtNLM"/>
    </source>
</evidence>
<dbReference type="InterPro" id="IPR012668">
    <property type="entry name" value="CHP02466"/>
</dbReference>
<dbReference type="EMBL" id="JADWDC010000046">
    <property type="protein sequence ID" value="MCC0178533.1"/>
    <property type="molecule type" value="Genomic_DNA"/>
</dbReference>
<dbReference type="NCBIfam" id="TIGR02466">
    <property type="entry name" value="TIGR02466 family protein"/>
    <property type="match status" value="1"/>
</dbReference>
<dbReference type="Gene3D" id="2.60.120.620">
    <property type="entry name" value="q2cbj1_9rhob like domain"/>
    <property type="match status" value="1"/>
</dbReference>
<name>A0A964BRT8_9CYAN</name>
<dbReference type="Proteomes" id="UP000729733">
    <property type="component" value="Unassembled WGS sequence"/>
</dbReference>
<protein>
    <recommendedName>
        <fullName evidence="3">Prolyl 4-hydroxylase alpha subunit Fe(2+) 2OG dioxygenase domain-containing protein</fullName>
    </recommendedName>
</protein>
<dbReference type="AlphaFoldDB" id="A0A964BRT8"/>
<sequence length="205" mass="23975">MSSDENQLKRYELFPTPVWASQLENFSVHNQAMLEYIIQLYKNDPGLKRSNVLGWHSPDQLHNEPAFTPLQKQIEEFIENVIAQDLQLDLKTEKYRIKTMWCILNSQFAHNHLHRHPDSLFSGVYYLQTSPNSGNLNFHDPRADVRMLRPRFAKDTSFSNFIVPFEPLPGRLLLFPSWLPHNVDPNLGEQKRISISFDIKGYPIT</sequence>
<comment type="caution">
    <text evidence="1">The sequence shown here is derived from an EMBL/GenBank/DDBJ whole genome shotgun (WGS) entry which is preliminary data.</text>
</comment>
<reference evidence="1" key="1">
    <citation type="journal article" date="2021" name="Antonie Van Leeuwenhoek">
        <title>Draft genome and description of Waterburya agarophytonicola gen. nov. sp. nov. (Pleurocapsales, Cyanobacteria): a seaweed symbiont.</title>
        <authorList>
            <person name="Bonthond G."/>
            <person name="Shalygin S."/>
            <person name="Bayer T."/>
            <person name="Weinberger F."/>
        </authorList>
    </citation>
    <scope>NUCLEOTIDE SEQUENCE</scope>
    <source>
        <strain evidence="1">KI4</strain>
    </source>
</reference>
<accession>A0A964BRT8</accession>
<proteinExistence type="predicted"/>
<dbReference type="RefSeq" id="WP_229641631.1">
    <property type="nucleotide sequence ID" value="NZ_JADWDC010000046.1"/>
</dbReference>
<keyword evidence="2" id="KW-1185">Reference proteome</keyword>
<organism evidence="1 2">
    <name type="scientific">Waterburya agarophytonicola KI4</name>
    <dbReference type="NCBI Taxonomy" id="2874699"/>
    <lineage>
        <taxon>Bacteria</taxon>
        <taxon>Bacillati</taxon>
        <taxon>Cyanobacteriota</taxon>
        <taxon>Cyanophyceae</taxon>
        <taxon>Pleurocapsales</taxon>
        <taxon>Hyellaceae</taxon>
        <taxon>Waterburya</taxon>
        <taxon>Waterburya agarophytonicola</taxon>
    </lineage>
</organism>
<evidence type="ECO:0000313" key="1">
    <source>
        <dbReference type="EMBL" id="MCC0178533.1"/>
    </source>
</evidence>
<evidence type="ECO:0000313" key="2">
    <source>
        <dbReference type="Proteomes" id="UP000729733"/>
    </source>
</evidence>